<protein>
    <submittedName>
        <fullName evidence="1">Toprim domain-containing protein</fullName>
    </submittedName>
</protein>
<dbReference type="Pfam" id="PF13155">
    <property type="entry name" value="Toprim_2"/>
    <property type="match status" value="1"/>
</dbReference>
<evidence type="ECO:0000313" key="1">
    <source>
        <dbReference type="EMBL" id="MCK8496056.1"/>
    </source>
</evidence>
<dbReference type="CDD" id="cd01029">
    <property type="entry name" value="TOPRIM_primases"/>
    <property type="match status" value="1"/>
</dbReference>
<reference evidence="1 2" key="1">
    <citation type="submission" date="2022-04" db="EMBL/GenBank/DDBJ databases">
        <title>Spirosoma sp. strain RP8 genome sequencing and assembly.</title>
        <authorList>
            <person name="Jung Y."/>
        </authorList>
    </citation>
    <scope>NUCLEOTIDE SEQUENCE [LARGE SCALE GENOMIC DNA]</scope>
    <source>
        <strain evidence="1 2">RP8</strain>
    </source>
</reference>
<dbReference type="InterPro" id="IPR034154">
    <property type="entry name" value="TOPRIM_DnaG/twinkle"/>
</dbReference>
<name>A0ABT0HV36_9BACT</name>
<keyword evidence="2" id="KW-1185">Reference proteome</keyword>
<dbReference type="Gene3D" id="3.40.1360.10">
    <property type="match status" value="1"/>
</dbReference>
<dbReference type="Gene3D" id="3.90.580.10">
    <property type="entry name" value="Zinc finger, CHC2-type domain"/>
    <property type="match status" value="1"/>
</dbReference>
<comment type="caution">
    <text evidence="1">The sequence shown here is derived from an EMBL/GenBank/DDBJ whole genome shotgun (WGS) entry which is preliminary data.</text>
</comment>
<dbReference type="Proteomes" id="UP001202180">
    <property type="component" value="Unassembled WGS sequence"/>
</dbReference>
<evidence type="ECO:0000313" key="2">
    <source>
        <dbReference type="Proteomes" id="UP001202180"/>
    </source>
</evidence>
<proteinExistence type="predicted"/>
<sequence>MNCKQAEQRYTILDFLIAQNIPLPARRTSGYMLKSPFRNERTASFHVDPTGRMWTDHGDGESQGGGLVKLVQRWYRVDVSGALKIIAQVMGESTTSTSISPVPLEARKQTPLGVEVRCVQKLTDIKLIEYAEGRGIPRSIAVKYLNECYYSINGGGNFHALAFRNDEGGYELRAPNYQYSSSPKAITTIAGVDGSSIAVFEGFFDFLSALAYFKREVLQTDALILNSLSHVGKALAILKKYKHVHLFLDNDPAGQGEVTKITSKCNGVVNWSDRLYPGIKDFNEFLITVPHERDKVT</sequence>
<dbReference type="SUPFAM" id="SSF57783">
    <property type="entry name" value="Zinc beta-ribbon"/>
    <property type="match status" value="1"/>
</dbReference>
<accession>A0ABT0HV36</accession>
<organism evidence="1 2">
    <name type="scientific">Spirosoma liriopis</name>
    <dbReference type="NCBI Taxonomy" id="2937440"/>
    <lineage>
        <taxon>Bacteria</taxon>
        <taxon>Pseudomonadati</taxon>
        <taxon>Bacteroidota</taxon>
        <taxon>Cytophagia</taxon>
        <taxon>Cytophagales</taxon>
        <taxon>Cytophagaceae</taxon>
        <taxon>Spirosoma</taxon>
    </lineage>
</organism>
<dbReference type="InterPro" id="IPR036977">
    <property type="entry name" value="DNA_primase_Znf_CHC2"/>
</dbReference>
<dbReference type="EMBL" id="JALPRF010000015">
    <property type="protein sequence ID" value="MCK8496056.1"/>
    <property type="molecule type" value="Genomic_DNA"/>
</dbReference>
<gene>
    <name evidence="1" type="ORF">M0L20_29590</name>
</gene>